<evidence type="ECO:0000313" key="1">
    <source>
        <dbReference type="EMBL" id="KAK4446832.1"/>
    </source>
</evidence>
<sequence length="279" mass="31416">MPTGGCCTFPRQWDVETRVSPVVVGWGKPSPNSHRWACPGKHSSPHILNGQRHQIERGKRRCQEKRTVQVKDWMTASEPCCLPTSQSTQISHRPANRPFRSLSLLPINRTFSPSGISGGIDGGDGDFYVPAGGTPGVAMACSRRLRCWDSSMRRNSKLVMASTRRDENDFSSEIQGTRRASFKTNCLGGKRKPPYRHWPFSFDFVLLASHRGVSKAILAGTGRWSHISREGAMWWFVTSPPRDRFPGQHCKRSHMMLLSTIGACPSRLLWMAALVRWFH</sequence>
<dbReference type="AlphaFoldDB" id="A0AAV9GG32"/>
<comment type="caution">
    <text evidence="1">The sequence shown here is derived from an EMBL/GenBank/DDBJ whole genome shotgun (WGS) entry which is preliminary data.</text>
</comment>
<organism evidence="1 2">
    <name type="scientific">Podospora aff. communis PSN243</name>
    <dbReference type="NCBI Taxonomy" id="3040156"/>
    <lineage>
        <taxon>Eukaryota</taxon>
        <taxon>Fungi</taxon>
        <taxon>Dikarya</taxon>
        <taxon>Ascomycota</taxon>
        <taxon>Pezizomycotina</taxon>
        <taxon>Sordariomycetes</taxon>
        <taxon>Sordariomycetidae</taxon>
        <taxon>Sordariales</taxon>
        <taxon>Podosporaceae</taxon>
        <taxon>Podospora</taxon>
    </lineage>
</organism>
<evidence type="ECO:0000313" key="2">
    <source>
        <dbReference type="Proteomes" id="UP001321760"/>
    </source>
</evidence>
<dbReference type="Proteomes" id="UP001321760">
    <property type="component" value="Unassembled WGS sequence"/>
</dbReference>
<gene>
    <name evidence="1" type="ORF">QBC34DRAFT_145900</name>
</gene>
<accession>A0AAV9GG32</accession>
<reference evidence="1" key="1">
    <citation type="journal article" date="2023" name="Mol. Phylogenet. Evol.">
        <title>Genome-scale phylogeny and comparative genomics of the fungal order Sordariales.</title>
        <authorList>
            <person name="Hensen N."/>
            <person name="Bonometti L."/>
            <person name="Westerberg I."/>
            <person name="Brannstrom I.O."/>
            <person name="Guillou S."/>
            <person name="Cros-Aarteil S."/>
            <person name="Calhoun S."/>
            <person name="Haridas S."/>
            <person name="Kuo A."/>
            <person name="Mondo S."/>
            <person name="Pangilinan J."/>
            <person name="Riley R."/>
            <person name="LaButti K."/>
            <person name="Andreopoulos B."/>
            <person name="Lipzen A."/>
            <person name="Chen C."/>
            <person name="Yan M."/>
            <person name="Daum C."/>
            <person name="Ng V."/>
            <person name="Clum A."/>
            <person name="Steindorff A."/>
            <person name="Ohm R.A."/>
            <person name="Martin F."/>
            <person name="Silar P."/>
            <person name="Natvig D.O."/>
            <person name="Lalanne C."/>
            <person name="Gautier V."/>
            <person name="Ament-Velasquez S.L."/>
            <person name="Kruys A."/>
            <person name="Hutchinson M.I."/>
            <person name="Powell A.J."/>
            <person name="Barry K."/>
            <person name="Miller A.N."/>
            <person name="Grigoriev I.V."/>
            <person name="Debuchy R."/>
            <person name="Gladieux P."/>
            <person name="Hiltunen Thoren M."/>
            <person name="Johannesson H."/>
        </authorList>
    </citation>
    <scope>NUCLEOTIDE SEQUENCE</scope>
    <source>
        <strain evidence="1">PSN243</strain>
    </source>
</reference>
<name>A0AAV9GG32_9PEZI</name>
<protein>
    <submittedName>
        <fullName evidence="1">Uncharacterized protein</fullName>
    </submittedName>
</protein>
<reference evidence="1" key="2">
    <citation type="submission" date="2023-05" db="EMBL/GenBank/DDBJ databases">
        <authorList>
            <consortium name="Lawrence Berkeley National Laboratory"/>
            <person name="Steindorff A."/>
            <person name="Hensen N."/>
            <person name="Bonometti L."/>
            <person name="Westerberg I."/>
            <person name="Brannstrom I.O."/>
            <person name="Guillou S."/>
            <person name="Cros-Aarteil S."/>
            <person name="Calhoun S."/>
            <person name="Haridas S."/>
            <person name="Kuo A."/>
            <person name="Mondo S."/>
            <person name="Pangilinan J."/>
            <person name="Riley R."/>
            <person name="Labutti K."/>
            <person name="Andreopoulos B."/>
            <person name="Lipzen A."/>
            <person name="Chen C."/>
            <person name="Yanf M."/>
            <person name="Daum C."/>
            <person name="Ng V."/>
            <person name="Clum A."/>
            <person name="Ohm R."/>
            <person name="Martin F."/>
            <person name="Silar P."/>
            <person name="Natvig D."/>
            <person name="Lalanne C."/>
            <person name="Gautier V."/>
            <person name="Ament-Velasquez S.L."/>
            <person name="Kruys A."/>
            <person name="Hutchinson M.I."/>
            <person name="Powell A.J."/>
            <person name="Barry K."/>
            <person name="Miller A.N."/>
            <person name="Grigoriev I.V."/>
            <person name="Debuchy R."/>
            <person name="Gladieux P."/>
            <person name="Thoren M.H."/>
            <person name="Johannesson H."/>
        </authorList>
    </citation>
    <scope>NUCLEOTIDE SEQUENCE</scope>
    <source>
        <strain evidence="1">PSN243</strain>
    </source>
</reference>
<dbReference type="EMBL" id="MU865954">
    <property type="protein sequence ID" value="KAK4446832.1"/>
    <property type="molecule type" value="Genomic_DNA"/>
</dbReference>
<proteinExistence type="predicted"/>
<keyword evidence="2" id="KW-1185">Reference proteome</keyword>